<evidence type="ECO:0000256" key="1">
    <source>
        <dbReference type="SAM" id="MobiDB-lite"/>
    </source>
</evidence>
<evidence type="ECO:0000259" key="2">
    <source>
        <dbReference type="PROSITE" id="PS51724"/>
    </source>
</evidence>
<feature type="compositionally biased region" description="Basic and acidic residues" evidence="1">
    <location>
        <begin position="49"/>
        <end position="58"/>
    </location>
</feature>
<dbReference type="SUPFAM" id="SSF110997">
    <property type="entry name" value="Sporulation related repeat"/>
    <property type="match status" value="1"/>
</dbReference>
<comment type="caution">
    <text evidence="3">The sequence shown here is derived from an EMBL/GenBank/DDBJ whole genome shotgun (WGS) entry which is preliminary data.</text>
</comment>
<name>A0ABR6RGU3_9BURK</name>
<feature type="region of interest" description="Disordered" evidence="1">
    <location>
        <begin position="49"/>
        <end position="162"/>
    </location>
</feature>
<dbReference type="InterPro" id="IPR007730">
    <property type="entry name" value="SPOR-like_dom"/>
</dbReference>
<feature type="compositionally biased region" description="Basic and acidic residues" evidence="1">
    <location>
        <begin position="124"/>
        <end position="135"/>
    </location>
</feature>
<dbReference type="Proteomes" id="UP000562492">
    <property type="component" value="Unassembled WGS sequence"/>
</dbReference>
<dbReference type="PANTHER" id="PTHR38687">
    <property type="entry name" value="CELL DIVISION PROTEIN DEDD-RELATED"/>
    <property type="match status" value="1"/>
</dbReference>
<organism evidence="3 4">
    <name type="scientific">Comamonas odontotermitis</name>
    <dbReference type="NCBI Taxonomy" id="379895"/>
    <lineage>
        <taxon>Bacteria</taxon>
        <taxon>Pseudomonadati</taxon>
        <taxon>Pseudomonadota</taxon>
        <taxon>Betaproteobacteria</taxon>
        <taxon>Burkholderiales</taxon>
        <taxon>Comamonadaceae</taxon>
        <taxon>Comamonas</taxon>
    </lineage>
</organism>
<accession>A0ABR6RGU3</accession>
<dbReference type="InterPro" id="IPR036680">
    <property type="entry name" value="SPOR-like_sf"/>
</dbReference>
<feature type="compositionally biased region" description="Low complexity" evidence="1">
    <location>
        <begin position="70"/>
        <end position="101"/>
    </location>
</feature>
<dbReference type="GO" id="GO:0051301">
    <property type="term" value="P:cell division"/>
    <property type="evidence" value="ECO:0007669"/>
    <property type="project" value="UniProtKB-KW"/>
</dbReference>
<feature type="domain" description="SPOR" evidence="2">
    <location>
        <begin position="164"/>
        <end position="242"/>
    </location>
</feature>
<keyword evidence="4" id="KW-1185">Reference proteome</keyword>
<gene>
    <name evidence="3" type="ORF">HNP33_002456</name>
</gene>
<dbReference type="Gene3D" id="3.30.70.1070">
    <property type="entry name" value="Sporulation related repeat"/>
    <property type="match status" value="1"/>
</dbReference>
<evidence type="ECO:0000313" key="4">
    <source>
        <dbReference type="Proteomes" id="UP000562492"/>
    </source>
</evidence>
<evidence type="ECO:0000313" key="3">
    <source>
        <dbReference type="EMBL" id="MBB6578374.1"/>
    </source>
</evidence>
<dbReference type="PANTHER" id="PTHR38687:SF1">
    <property type="entry name" value="CELL DIVISION PROTEIN DEDD"/>
    <property type="match status" value="1"/>
</dbReference>
<protein>
    <submittedName>
        <fullName evidence="3">Cell division protein FtsN</fullName>
    </submittedName>
</protein>
<keyword evidence="3" id="KW-0131">Cell cycle</keyword>
<dbReference type="InterPro" id="IPR052521">
    <property type="entry name" value="Cell_div_SPOR-domain"/>
</dbReference>
<reference evidence="3 4" key="1">
    <citation type="submission" date="2020-08" db="EMBL/GenBank/DDBJ databases">
        <title>Functional genomics of gut bacteria from endangered species of beetles.</title>
        <authorList>
            <person name="Carlos-Shanley C."/>
        </authorList>
    </citation>
    <scope>NUCLEOTIDE SEQUENCE [LARGE SCALE GENOMIC DNA]</scope>
    <source>
        <strain evidence="3 4">S00124</strain>
    </source>
</reference>
<keyword evidence="3" id="KW-0132">Cell division</keyword>
<dbReference type="PROSITE" id="PS51724">
    <property type="entry name" value="SPOR"/>
    <property type="match status" value="1"/>
</dbReference>
<dbReference type="Pfam" id="PF05036">
    <property type="entry name" value="SPOR"/>
    <property type="match status" value="1"/>
</dbReference>
<sequence length="244" mass="25944">MRRHQRGGTILGLILGLLIGVGAALAVAVYVTNVPVPFVNKGNVRGEAKDKAEAERNQNWDPNSPLYGKNPARNPAPTAPAAQGVVVPEPPKTVTENTKPPADTKPPKPEVVLPDSKTTTADGKPADKPVDKPADKTQVAKLDPKAGQTVDPLGDLAKSRGADGSDGFQYFVQAGAFRTQSDGDAQRAKLAMMGWEARVTEREVNGRTVYRVRVGPFNKRDDADGLKGKLDGAGVDAQIVRVQR</sequence>
<dbReference type="EMBL" id="JACHKZ010000014">
    <property type="protein sequence ID" value="MBB6578374.1"/>
    <property type="molecule type" value="Genomic_DNA"/>
</dbReference>
<dbReference type="RefSeq" id="WP_184708776.1">
    <property type="nucleotide sequence ID" value="NZ_JACHKZ010000014.1"/>
</dbReference>
<proteinExistence type="predicted"/>